<dbReference type="Proteomes" id="UP001158576">
    <property type="component" value="Chromosome XSR"/>
</dbReference>
<dbReference type="SUPFAM" id="SSF52540">
    <property type="entry name" value="P-loop containing nucleoside triphosphate hydrolases"/>
    <property type="match status" value="1"/>
</dbReference>
<evidence type="ECO:0000313" key="3">
    <source>
        <dbReference type="Proteomes" id="UP001158576"/>
    </source>
</evidence>
<reference evidence="2 3" key="1">
    <citation type="submission" date="2021-04" db="EMBL/GenBank/DDBJ databases">
        <authorList>
            <person name="Bliznina A."/>
        </authorList>
    </citation>
    <scope>NUCLEOTIDE SEQUENCE [LARGE SCALE GENOMIC DNA]</scope>
</reference>
<organism evidence="2 3">
    <name type="scientific">Oikopleura dioica</name>
    <name type="common">Tunicate</name>
    <dbReference type="NCBI Taxonomy" id="34765"/>
    <lineage>
        <taxon>Eukaryota</taxon>
        <taxon>Metazoa</taxon>
        <taxon>Chordata</taxon>
        <taxon>Tunicata</taxon>
        <taxon>Appendicularia</taxon>
        <taxon>Copelata</taxon>
        <taxon>Oikopleuridae</taxon>
        <taxon>Oikopleura</taxon>
    </lineage>
</organism>
<name>A0ABN7SMY9_OIKDI</name>
<keyword evidence="1" id="KW-0808">Transferase</keyword>
<evidence type="ECO:0000256" key="1">
    <source>
        <dbReference type="ARBA" id="ARBA00022679"/>
    </source>
</evidence>
<dbReference type="InterPro" id="IPR037359">
    <property type="entry name" value="NST/OST"/>
</dbReference>
<dbReference type="Gene3D" id="3.40.50.300">
    <property type="entry name" value="P-loop containing nucleotide triphosphate hydrolases"/>
    <property type="match status" value="1"/>
</dbReference>
<protein>
    <submittedName>
        <fullName evidence="2">Oidioi.mRNA.OKI2018_I69.XSR.g16992.t1.cds</fullName>
    </submittedName>
</protein>
<dbReference type="PANTHER" id="PTHR10605:SF65">
    <property type="entry name" value="GH20068P"/>
    <property type="match status" value="1"/>
</dbReference>
<keyword evidence="3" id="KW-1185">Reference proteome</keyword>
<dbReference type="InterPro" id="IPR027417">
    <property type="entry name" value="P-loop_NTPase"/>
</dbReference>
<evidence type="ECO:0000313" key="2">
    <source>
        <dbReference type="EMBL" id="CAG5100422.1"/>
    </source>
</evidence>
<dbReference type="PANTHER" id="PTHR10605">
    <property type="entry name" value="HEPARAN SULFATE SULFOTRANSFERASE"/>
    <property type="match status" value="1"/>
</dbReference>
<accession>A0ABN7SMY9</accession>
<gene>
    <name evidence="2" type="ORF">OKIOD_LOCUS8550</name>
</gene>
<sequence length="308" mass="35507">MIASKKKKYAIKDEEDERDVANFQKRGNLRLPDLIISGEKKCGTKSWWADSGEDLSRRQIRVTKSQLGVAGMRIKDFLQKVKKEYEKPAAEQVPFLHQIQPPLDKWPSEVYVISVICDPVKRLLSDFVHVTDGHGSVEWLEKDSFLFPFANLTFDEMVKTHLPKAIEIFETGKPEKWKQFPLYYMFIRGMFSDIFELDRLFGPKFILIDGNELKTAPWIGLDKATSVMGLDKYFTKERFKQREDGFYCIKKDGSGNKYPSYDSSGEVDCMPATKGVTGLGKKSMSRESAELLTNFYKPFSKKRFSNLI</sequence>
<proteinExistence type="predicted"/>
<dbReference type="EMBL" id="OU015569">
    <property type="protein sequence ID" value="CAG5100422.1"/>
    <property type="molecule type" value="Genomic_DNA"/>
</dbReference>